<dbReference type="GO" id="GO:0006096">
    <property type="term" value="P:glycolytic process"/>
    <property type="evidence" value="ECO:0007669"/>
    <property type="project" value="UniProtKB-KW"/>
</dbReference>
<dbReference type="SUPFAM" id="SSF53697">
    <property type="entry name" value="SIS domain"/>
    <property type="match status" value="1"/>
</dbReference>
<dbReference type="PANTHER" id="PTHR11469:SF1">
    <property type="entry name" value="GLUCOSE-6-PHOSPHATE ISOMERASE"/>
    <property type="match status" value="1"/>
</dbReference>
<dbReference type="Pfam" id="PF00342">
    <property type="entry name" value="PGI"/>
    <property type="match status" value="1"/>
</dbReference>
<dbReference type="EMBL" id="CAEZZI010000014">
    <property type="protein sequence ID" value="CAB4749007.1"/>
    <property type="molecule type" value="Genomic_DNA"/>
</dbReference>
<dbReference type="GO" id="GO:0004347">
    <property type="term" value="F:glucose-6-phosphate isomerase activity"/>
    <property type="evidence" value="ECO:0007669"/>
    <property type="project" value="InterPro"/>
</dbReference>
<dbReference type="GO" id="GO:0048029">
    <property type="term" value="F:monosaccharide binding"/>
    <property type="evidence" value="ECO:0007669"/>
    <property type="project" value="TreeGrafter"/>
</dbReference>
<evidence type="ECO:0000256" key="2">
    <source>
        <dbReference type="ARBA" id="ARBA00023152"/>
    </source>
</evidence>
<protein>
    <submittedName>
        <fullName evidence="4">Unannotated protein</fullName>
    </submittedName>
</protein>
<dbReference type="AlphaFoldDB" id="A0A6J6TR25"/>
<dbReference type="GO" id="GO:0005829">
    <property type="term" value="C:cytosol"/>
    <property type="evidence" value="ECO:0007669"/>
    <property type="project" value="TreeGrafter"/>
</dbReference>
<evidence type="ECO:0000313" key="4">
    <source>
        <dbReference type="EMBL" id="CAB4749007.1"/>
    </source>
</evidence>
<gene>
    <name evidence="4" type="ORF">UFOPK2842_00262</name>
</gene>
<reference evidence="4" key="1">
    <citation type="submission" date="2020-05" db="EMBL/GenBank/DDBJ databases">
        <authorList>
            <person name="Chiriac C."/>
            <person name="Salcher M."/>
            <person name="Ghai R."/>
            <person name="Kavagutti S V."/>
        </authorList>
    </citation>
    <scope>NUCLEOTIDE SEQUENCE</scope>
</reference>
<dbReference type="Gene3D" id="3.40.50.10490">
    <property type="entry name" value="Glucose-6-phosphate isomerase like protein, domain 1"/>
    <property type="match status" value="2"/>
</dbReference>
<keyword evidence="2" id="KW-0324">Glycolysis</keyword>
<dbReference type="GO" id="GO:0051156">
    <property type="term" value="P:glucose 6-phosphate metabolic process"/>
    <property type="evidence" value="ECO:0007669"/>
    <property type="project" value="TreeGrafter"/>
</dbReference>
<organism evidence="4">
    <name type="scientific">freshwater metagenome</name>
    <dbReference type="NCBI Taxonomy" id="449393"/>
    <lineage>
        <taxon>unclassified sequences</taxon>
        <taxon>metagenomes</taxon>
        <taxon>ecological metagenomes</taxon>
    </lineage>
</organism>
<dbReference type="PANTHER" id="PTHR11469">
    <property type="entry name" value="GLUCOSE-6-PHOSPHATE ISOMERASE"/>
    <property type="match status" value="1"/>
</dbReference>
<proteinExistence type="predicted"/>
<dbReference type="InterPro" id="IPR001672">
    <property type="entry name" value="G6P_Isomerase"/>
</dbReference>
<accession>A0A6J6TR25</accession>
<dbReference type="PROSITE" id="PS51463">
    <property type="entry name" value="P_GLUCOSE_ISOMERASE_3"/>
    <property type="match status" value="1"/>
</dbReference>
<dbReference type="GO" id="GO:0097367">
    <property type="term" value="F:carbohydrate derivative binding"/>
    <property type="evidence" value="ECO:0007669"/>
    <property type="project" value="InterPro"/>
</dbReference>
<name>A0A6J6TR25_9ZZZZ</name>
<keyword evidence="1" id="KW-0312">Gluconeogenesis</keyword>
<keyword evidence="3" id="KW-0413">Isomerase</keyword>
<dbReference type="GO" id="GO:0006094">
    <property type="term" value="P:gluconeogenesis"/>
    <property type="evidence" value="ECO:0007669"/>
    <property type="project" value="UniProtKB-KW"/>
</dbReference>
<sequence length="511" mass="55519">MIEVKYKNEHLVNTDSPLYQKLLDAHKRLLLKDPTVWGSEASSEASIRMDWIDLPKESQYLLPQLDALSAKHRNLTNVILCGMGGSSLGPEVIAQTYGKKLFILDSTDPQYIAHALPENLENTLVIIESKSGSTIETLSQKAFFEKLFHDAGLKKTDHMIIVTDPDSPLDLSSRKSGFTVINANPQVGGRFSVLGAFGLVPSALIGIDVSILLDSAMETKELLTSNPNPALLAAFAIITGTQQYISLTDETSGMPGLSDWIEQLVAESTGKNGVGRLPIVLGSSSEYVTADTLSISFAGTADLIISGDLGSQFFFWEWVTALIAAGLSIDAFNQPNVQESKLASGLLLSAWGKNVPPLGNHGIDKAIALFDDAASASELITDFIQGIDKDGYLAIMAYVDRQTDHRLNDLRNIIATKFHKSVTFGWGPRFLHSTGQFHKGGQGNGSFLQITAQSDKDYVVPGEDFTFKSLCMAQAIGDYKTLSGRGLRTLRLHLMDREAGITQLLEIAKKL</sequence>
<evidence type="ECO:0000256" key="1">
    <source>
        <dbReference type="ARBA" id="ARBA00022432"/>
    </source>
</evidence>
<dbReference type="PRINTS" id="PR00662">
    <property type="entry name" value="G6PISOMERASE"/>
</dbReference>
<dbReference type="InterPro" id="IPR046348">
    <property type="entry name" value="SIS_dom_sf"/>
</dbReference>
<evidence type="ECO:0000256" key="3">
    <source>
        <dbReference type="ARBA" id="ARBA00023235"/>
    </source>
</evidence>